<organism evidence="1 2">
    <name type="scientific">Cinara cedri</name>
    <dbReference type="NCBI Taxonomy" id="506608"/>
    <lineage>
        <taxon>Eukaryota</taxon>
        <taxon>Metazoa</taxon>
        <taxon>Ecdysozoa</taxon>
        <taxon>Arthropoda</taxon>
        <taxon>Hexapoda</taxon>
        <taxon>Insecta</taxon>
        <taxon>Pterygota</taxon>
        <taxon>Neoptera</taxon>
        <taxon>Paraneoptera</taxon>
        <taxon>Hemiptera</taxon>
        <taxon>Sternorrhyncha</taxon>
        <taxon>Aphidomorpha</taxon>
        <taxon>Aphidoidea</taxon>
        <taxon>Aphididae</taxon>
        <taxon>Lachninae</taxon>
        <taxon>Cinara</taxon>
    </lineage>
</organism>
<reference evidence="1 2" key="1">
    <citation type="submission" date="2019-08" db="EMBL/GenBank/DDBJ databases">
        <authorList>
            <person name="Alioto T."/>
            <person name="Alioto T."/>
            <person name="Gomez Garrido J."/>
        </authorList>
    </citation>
    <scope>NUCLEOTIDE SEQUENCE [LARGE SCALE GENOMIC DNA]</scope>
</reference>
<dbReference type="OrthoDB" id="8196546at2759"/>
<protein>
    <submittedName>
        <fullName evidence="1">Uncharacterized protein</fullName>
    </submittedName>
</protein>
<accession>A0A5E4NPQ2</accession>
<evidence type="ECO:0000313" key="1">
    <source>
        <dbReference type="EMBL" id="VVC45245.1"/>
    </source>
</evidence>
<dbReference type="AlphaFoldDB" id="A0A5E4NPQ2"/>
<proteinExistence type="predicted"/>
<dbReference type="Proteomes" id="UP000325440">
    <property type="component" value="Unassembled WGS sequence"/>
</dbReference>
<sequence>MEEQRRLEPFEMWGYRRMLKISWIDKITNKEVLERMLEGKLLWKSIVKRRSKWIRQTIRQEGLLKLIIRGYGEGKNHRGSLDGVSGSMTPPAITAYSAGGIEVIDLNGDLIF</sequence>
<gene>
    <name evidence="1" type="ORF">CINCED_3A002873</name>
</gene>
<dbReference type="EMBL" id="CABPRJ010002397">
    <property type="protein sequence ID" value="VVC45245.1"/>
    <property type="molecule type" value="Genomic_DNA"/>
</dbReference>
<evidence type="ECO:0000313" key="2">
    <source>
        <dbReference type="Proteomes" id="UP000325440"/>
    </source>
</evidence>
<keyword evidence="2" id="KW-1185">Reference proteome</keyword>
<name>A0A5E4NPQ2_9HEMI</name>